<evidence type="ECO:0000313" key="2">
    <source>
        <dbReference type="Proteomes" id="UP000299102"/>
    </source>
</evidence>
<dbReference type="Proteomes" id="UP000299102">
    <property type="component" value="Unassembled WGS sequence"/>
</dbReference>
<evidence type="ECO:0000313" key="1">
    <source>
        <dbReference type="EMBL" id="GBP41826.1"/>
    </source>
</evidence>
<comment type="caution">
    <text evidence="1">The sequence shown here is derived from an EMBL/GenBank/DDBJ whole genome shotgun (WGS) entry which is preliminary data.</text>
</comment>
<accession>A0A4C1VRR7</accession>
<reference evidence="1 2" key="1">
    <citation type="journal article" date="2019" name="Commun. Biol.">
        <title>The bagworm genome reveals a unique fibroin gene that provides high tensile strength.</title>
        <authorList>
            <person name="Kono N."/>
            <person name="Nakamura H."/>
            <person name="Ohtoshi R."/>
            <person name="Tomita M."/>
            <person name="Numata K."/>
            <person name="Arakawa K."/>
        </authorList>
    </citation>
    <scope>NUCLEOTIDE SEQUENCE [LARGE SCALE GENOMIC DNA]</scope>
</reference>
<sequence length="103" mass="11333">MVYIKKISTVIATLVSKILIGKQNNGKNHVVRCQRRHVAELPMTVASRPYGGACHAKNQGLKLTIDVKKDNGSTSRSSVVIQVKTKDSLMFAETFTNISKGYL</sequence>
<gene>
    <name evidence="1" type="ORF">EVAR_86796_1</name>
</gene>
<dbReference type="AlphaFoldDB" id="A0A4C1VRR7"/>
<protein>
    <submittedName>
        <fullName evidence="1">Uncharacterized protein</fullName>
    </submittedName>
</protein>
<dbReference type="EMBL" id="BGZK01000407">
    <property type="protein sequence ID" value="GBP41826.1"/>
    <property type="molecule type" value="Genomic_DNA"/>
</dbReference>
<name>A0A4C1VRR7_EUMVA</name>
<organism evidence="1 2">
    <name type="scientific">Eumeta variegata</name>
    <name type="common">Bagworm moth</name>
    <name type="synonym">Eumeta japonica</name>
    <dbReference type="NCBI Taxonomy" id="151549"/>
    <lineage>
        <taxon>Eukaryota</taxon>
        <taxon>Metazoa</taxon>
        <taxon>Ecdysozoa</taxon>
        <taxon>Arthropoda</taxon>
        <taxon>Hexapoda</taxon>
        <taxon>Insecta</taxon>
        <taxon>Pterygota</taxon>
        <taxon>Neoptera</taxon>
        <taxon>Endopterygota</taxon>
        <taxon>Lepidoptera</taxon>
        <taxon>Glossata</taxon>
        <taxon>Ditrysia</taxon>
        <taxon>Tineoidea</taxon>
        <taxon>Psychidae</taxon>
        <taxon>Oiketicinae</taxon>
        <taxon>Eumeta</taxon>
    </lineage>
</organism>
<keyword evidence="2" id="KW-1185">Reference proteome</keyword>
<proteinExistence type="predicted"/>